<dbReference type="SUPFAM" id="SSF52833">
    <property type="entry name" value="Thioredoxin-like"/>
    <property type="match status" value="1"/>
</dbReference>
<accession>A0A9Q0BBK8</accession>
<dbReference type="CDD" id="cd03039">
    <property type="entry name" value="GST_N_Sigma_like"/>
    <property type="match status" value="1"/>
</dbReference>
<feature type="domain" description="GST C-terminal" evidence="2">
    <location>
        <begin position="112"/>
        <end position="263"/>
    </location>
</feature>
<organism evidence="3 4">
    <name type="scientific">Emericellopsis cladophorae</name>
    <dbReference type="NCBI Taxonomy" id="2686198"/>
    <lineage>
        <taxon>Eukaryota</taxon>
        <taxon>Fungi</taxon>
        <taxon>Dikarya</taxon>
        <taxon>Ascomycota</taxon>
        <taxon>Pezizomycotina</taxon>
        <taxon>Sordariomycetes</taxon>
        <taxon>Hypocreomycetidae</taxon>
        <taxon>Hypocreales</taxon>
        <taxon>Bionectriaceae</taxon>
        <taxon>Emericellopsis</taxon>
    </lineage>
</organism>
<name>A0A9Q0BBK8_9HYPO</name>
<proteinExistence type="predicted"/>
<dbReference type="Gene3D" id="3.40.30.10">
    <property type="entry name" value="Glutaredoxin"/>
    <property type="match status" value="1"/>
</dbReference>
<dbReference type="SUPFAM" id="SSF47616">
    <property type="entry name" value="GST C-terminal domain-like"/>
    <property type="match status" value="1"/>
</dbReference>
<dbReference type="PANTHER" id="PTHR11571">
    <property type="entry name" value="GLUTATHIONE S-TRANSFERASE"/>
    <property type="match status" value="1"/>
</dbReference>
<dbReference type="PROSITE" id="PS50404">
    <property type="entry name" value="GST_NTER"/>
    <property type="match status" value="1"/>
</dbReference>
<feature type="domain" description="GST N-terminal" evidence="1">
    <location>
        <begin position="16"/>
        <end position="109"/>
    </location>
</feature>
<reference evidence="3" key="2">
    <citation type="submission" date="2022-07" db="EMBL/GenBank/DDBJ databases">
        <authorList>
            <person name="Goncalves M.F.M."/>
            <person name="Hilario S."/>
            <person name="Van De Peer Y."/>
            <person name="Esteves A.C."/>
            <person name="Alves A."/>
        </authorList>
    </citation>
    <scope>NUCLEOTIDE SEQUENCE</scope>
    <source>
        <strain evidence="3">MUM 19.33</strain>
    </source>
</reference>
<evidence type="ECO:0000313" key="3">
    <source>
        <dbReference type="EMBL" id="KAI6779422.1"/>
    </source>
</evidence>
<dbReference type="PROSITE" id="PS50405">
    <property type="entry name" value="GST_CTER"/>
    <property type="match status" value="1"/>
</dbReference>
<dbReference type="GO" id="GO:0006749">
    <property type="term" value="P:glutathione metabolic process"/>
    <property type="evidence" value="ECO:0007669"/>
    <property type="project" value="TreeGrafter"/>
</dbReference>
<dbReference type="AlphaFoldDB" id="A0A9Q0BBK8"/>
<dbReference type="GeneID" id="75831721"/>
<gene>
    <name evidence="3" type="ORF">J7T54_005236</name>
</gene>
<dbReference type="Proteomes" id="UP001055219">
    <property type="component" value="Unassembled WGS sequence"/>
</dbReference>
<keyword evidence="4" id="KW-1185">Reference proteome</keyword>
<dbReference type="InterPro" id="IPR050213">
    <property type="entry name" value="GST_superfamily"/>
</dbReference>
<dbReference type="PANTHER" id="PTHR11571:SF263">
    <property type="entry name" value="GLUTATHIONE S-TRANSFERASE"/>
    <property type="match status" value="1"/>
</dbReference>
<dbReference type="InterPro" id="IPR004046">
    <property type="entry name" value="GST_C"/>
</dbReference>
<dbReference type="RefSeq" id="XP_051360278.1">
    <property type="nucleotide sequence ID" value="XM_051508667.1"/>
</dbReference>
<dbReference type="InterPro" id="IPR010987">
    <property type="entry name" value="Glutathione-S-Trfase_C-like"/>
</dbReference>
<dbReference type="CDD" id="cd03192">
    <property type="entry name" value="GST_C_Sigma_like"/>
    <property type="match status" value="1"/>
</dbReference>
<comment type="caution">
    <text evidence="3">The sequence shown here is derived from an EMBL/GenBank/DDBJ whole genome shotgun (WGS) entry which is preliminary data.</text>
</comment>
<evidence type="ECO:0000259" key="2">
    <source>
        <dbReference type="PROSITE" id="PS50405"/>
    </source>
</evidence>
<dbReference type="Gene3D" id="1.20.1050.10">
    <property type="match status" value="1"/>
</dbReference>
<reference evidence="3" key="1">
    <citation type="journal article" date="2021" name="J Fungi (Basel)">
        <title>Genomic and Metabolomic Analyses of the Marine Fungus Emericellopsis cladophorae: Insights into Saltwater Adaptability Mechanisms and Its Biosynthetic Potential.</title>
        <authorList>
            <person name="Goncalves M.F.M."/>
            <person name="Hilario S."/>
            <person name="Van de Peer Y."/>
            <person name="Esteves A.C."/>
            <person name="Alves A."/>
        </authorList>
    </citation>
    <scope>NUCLEOTIDE SEQUENCE</scope>
    <source>
        <strain evidence="3">MUM 19.33</strain>
    </source>
</reference>
<protein>
    <submittedName>
        <fullName evidence="3">Glutathione S-transferase-like protein</fullName>
    </submittedName>
</protein>
<dbReference type="EMBL" id="JAGIXG020000047">
    <property type="protein sequence ID" value="KAI6779422.1"/>
    <property type="molecule type" value="Genomic_DNA"/>
</dbReference>
<dbReference type="Pfam" id="PF14497">
    <property type="entry name" value="GST_C_3"/>
    <property type="match status" value="1"/>
</dbReference>
<dbReference type="InterPro" id="IPR036282">
    <property type="entry name" value="Glutathione-S-Trfase_C_sf"/>
</dbReference>
<dbReference type="InterPro" id="IPR004045">
    <property type="entry name" value="Glutathione_S-Trfase_N"/>
</dbReference>
<dbReference type="InterPro" id="IPR036249">
    <property type="entry name" value="Thioredoxin-like_sf"/>
</dbReference>
<evidence type="ECO:0000259" key="1">
    <source>
        <dbReference type="PROSITE" id="PS50404"/>
    </source>
</evidence>
<dbReference type="GO" id="GO:0004364">
    <property type="term" value="F:glutathione transferase activity"/>
    <property type="evidence" value="ECO:0007669"/>
    <property type="project" value="TreeGrafter"/>
</dbReference>
<dbReference type="OrthoDB" id="414243at2759"/>
<sequence>MAPEPDSKRSKTGDSPAYELVYWPGLPGRGEFVRLLFEEAQVAYTDTAQDRSPDKTVELVMSHMTGDADAAGKTNPPMFAPPALVHGDKVVSQTPNIMQYLAPRLGLLPKDDEDAAWKLNQVVLTLLDGFVAELHDTHHPIAVGLAYEEQKPEAKKRAANFVDERLPKFLGWAQRVLDSSSSGAGPWLQCGQFTYADLVLFQCVHGTSFAFPKRMAELRRSGKYDKVFALYEAVGQRPNVKAYMESDRRQEYGNGIWRYYAEFEE</sequence>
<evidence type="ECO:0000313" key="4">
    <source>
        <dbReference type="Proteomes" id="UP001055219"/>
    </source>
</evidence>